<dbReference type="Pfam" id="PF12833">
    <property type="entry name" value="HTH_18"/>
    <property type="match status" value="1"/>
</dbReference>
<reference evidence="5 6" key="2">
    <citation type="journal article" date="2013" name="PLoS ONE">
        <title>INDIGO - INtegrated Data Warehouse of MIcrobial GenOmes with Examples from the Red Sea Extremophiles.</title>
        <authorList>
            <person name="Alam I."/>
            <person name="Antunes A."/>
            <person name="Kamau A.A."/>
            <person name="Ba Alawi W."/>
            <person name="Kalkatawi M."/>
            <person name="Stingl U."/>
            <person name="Bajic V.B."/>
        </authorList>
    </citation>
    <scope>NUCLEOTIDE SEQUENCE [LARGE SCALE GENOMIC DNA]</scope>
    <source>
        <strain evidence="5 6">E1L3A</strain>
    </source>
</reference>
<evidence type="ECO:0000313" key="5">
    <source>
        <dbReference type="EMBL" id="ERJ19475.1"/>
    </source>
</evidence>
<dbReference type="SUPFAM" id="SSF51215">
    <property type="entry name" value="Regulatory protein AraC"/>
    <property type="match status" value="1"/>
</dbReference>
<dbReference type="STRING" id="1033802.SSPSH_001543"/>
<dbReference type="GO" id="GO:0043565">
    <property type="term" value="F:sequence-specific DNA binding"/>
    <property type="evidence" value="ECO:0007669"/>
    <property type="project" value="InterPro"/>
</dbReference>
<dbReference type="PROSITE" id="PS01124">
    <property type="entry name" value="HTH_ARAC_FAMILY_2"/>
    <property type="match status" value="1"/>
</dbReference>
<gene>
    <name evidence="5" type="ORF">SSPSH_001543</name>
</gene>
<dbReference type="RefSeq" id="WP_006915537.1">
    <property type="nucleotide sequence ID" value="NZ_AFNV02000009.1"/>
</dbReference>
<evidence type="ECO:0000256" key="2">
    <source>
        <dbReference type="ARBA" id="ARBA00023125"/>
    </source>
</evidence>
<dbReference type="eggNOG" id="COG2207">
    <property type="taxonomic scope" value="Bacteria"/>
</dbReference>
<dbReference type="PANTHER" id="PTHR46796">
    <property type="entry name" value="HTH-TYPE TRANSCRIPTIONAL ACTIVATOR RHAS-RELATED"/>
    <property type="match status" value="1"/>
</dbReference>
<dbReference type="Proteomes" id="UP000006242">
    <property type="component" value="Unassembled WGS sequence"/>
</dbReference>
<comment type="caution">
    <text evidence="5">The sequence shown here is derived from an EMBL/GenBank/DDBJ whole genome shotgun (WGS) entry which is preliminary data.</text>
</comment>
<dbReference type="InterPro" id="IPR050204">
    <property type="entry name" value="AraC_XylS_family_regulators"/>
</dbReference>
<evidence type="ECO:0000256" key="3">
    <source>
        <dbReference type="ARBA" id="ARBA00023163"/>
    </source>
</evidence>
<dbReference type="GO" id="GO:0003700">
    <property type="term" value="F:DNA-binding transcription factor activity"/>
    <property type="evidence" value="ECO:0007669"/>
    <property type="project" value="InterPro"/>
</dbReference>
<dbReference type="InterPro" id="IPR009057">
    <property type="entry name" value="Homeodomain-like_sf"/>
</dbReference>
<dbReference type="SMART" id="SM00342">
    <property type="entry name" value="HTH_ARAC"/>
    <property type="match status" value="1"/>
</dbReference>
<proteinExistence type="predicted"/>
<dbReference type="InterPro" id="IPR037923">
    <property type="entry name" value="HTH-like"/>
</dbReference>
<keyword evidence="6" id="KW-1185">Reference proteome</keyword>
<name>U2ENR7_9GAMM</name>
<organism evidence="5 6">
    <name type="scientific">Salinisphaera shabanensis E1L3A</name>
    <dbReference type="NCBI Taxonomy" id="1033802"/>
    <lineage>
        <taxon>Bacteria</taxon>
        <taxon>Pseudomonadati</taxon>
        <taxon>Pseudomonadota</taxon>
        <taxon>Gammaproteobacteria</taxon>
        <taxon>Salinisphaerales</taxon>
        <taxon>Salinisphaeraceae</taxon>
        <taxon>Salinisphaera</taxon>
    </lineage>
</organism>
<dbReference type="InterPro" id="IPR018060">
    <property type="entry name" value="HTH_AraC"/>
</dbReference>
<dbReference type="AlphaFoldDB" id="U2ENR7"/>
<reference evidence="5 6" key="1">
    <citation type="journal article" date="2011" name="J. Bacteriol.">
        <title>Genome sequence of Salinisphaera shabanensis, a gammaproteobacterium from the harsh, variable environment of the brine-seawater interface of the Shaban Deep in the Red Sea.</title>
        <authorList>
            <person name="Antunes A."/>
            <person name="Alam I."/>
            <person name="Bajic V.B."/>
            <person name="Stingl U."/>
        </authorList>
    </citation>
    <scope>NUCLEOTIDE SEQUENCE [LARGE SCALE GENOMIC DNA]</scope>
    <source>
        <strain evidence="5 6">E1L3A</strain>
    </source>
</reference>
<dbReference type="OrthoDB" id="9809338at2"/>
<protein>
    <submittedName>
        <fullName evidence="5">Transcriptional regulator protein</fullName>
    </submittedName>
</protein>
<keyword evidence="3" id="KW-0804">Transcription</keyword>
<keyword evidence="2" id="KW-0238">DNA-binding</keyword>
<evidence type="ECO:0000256" key="1">
    <source>
        <dbReference type="ARBA" id="ARBA00023015"/>
    </source>
</evidence>
<dbReference type="EMBL" id="AFNV02000009">
    <property type="protein sequence ID" value="ERJ19475.1"/>
    <property type="molecule type" value="Genomic_DNA"/>
</dbReference>
<dbReference type="SUPFAM" id="SSF46689">
    <property type="entry name" value="Homeodomain-like"/>
    <property type="match status" value="2"/>
</dbReference>
<dbReference type="Pfam" id="PF02311">
    <property type="entry name" value="AraC_binding"/>
    <property type="match status" value="1"/>
</dbReference>
<accession>U2ENR7</accession>
<dbReference type="InterPro" id="IPR003313">
    <property type="entry name" value="AraC-bd"/>
</dbReference>
<evidence type="ECO:0000313" key="6">
    <source>
        <dbReference type="Proteomes" id="UP000006242"/>
    </source>
</evidence>
<keyword evidence="1" id="KW-0805">Transcription regulation</keyword>
<dbReference type="Gene3D" id="1.10.10.60">
    <property type="entry name" value="Homeodomain-like"/>
    <property type="match status" value="1"/>
</dbReference>
<sequence length="241" mass="27363">MNGSATNKDWFVHSQTPRLERLEAYFGGHAYDPHRHDTYAVGITLAGVQSFHYRGVHRHSPPNVFQDMLGGQPLPFLPGGITTDTRMAESVVRLLRHIDSPLETFEEDDALFDLASAMNAHAGARPAPRRFDYPAAQRVRAFIDDTTQRSITLGQLEAVSGQNRWRLSRDFRVLFGTSPYRYLTMRRLERCKRRLRAGQTLADAAFDAGFADQSHMTRQFTDAYGIPPGRWLKLTQQAQND</sequence>
<feature type="domain" description="HTH araC/xylS-type" evidence="4">
    <location>
        <begin position="137"/>
        <end position="234"/>
    </location>
</feature>
<evidence type="ECO:0000259" key="4">
    <source>
        <dbReference type="PROSITE" id="PS01124"/>
    </source>
</evidence>
<dbReference type="PANTHER" id="PTHR46796:SF2">
    <property type="entry name" value="TRANSCRIPTIONAL REGULATORY PROTEIN"/>
    <property type="match status" value="1"/>
</dbReference>